<evidence type="ECO:0000259" key="7">
    <source>
        <dbReference type="Pfam" id="PF11846"/>
    </source>
</evidence>
<feature type="transmembrane region" description="Helical" evidence="5">
    <location>
        <begin position="185"/>
        <end position="210"/>
    </location>
</feature>
<dbReference type="OrthoDB" id="9795248at2"/>
<dbReference type="EMBL" id="LUUG01000064">
    <property type="protein sequence ID" value="OAI05506.1"/>
    <property type="molecule type" value="Genomic_DNA"/>
</dbReference>
<feature type="transmembrane region" description="Helical" evidence="5">
    <location>
        <begin position="6"/>
        <end position="26"/>
    </location>
</feature>
<evidence type="ECO:0000256" key="1">
    <source>
        <dbReference type="ARBA" id="ARBA00004141"/>
    </source>
</evidence>
<dbReference type="PANTHER" id="PTHR37422:SF13">
    <property type="entry name" value="LIPOPOLYSACCHARIDE BIOSYNTHESIS PROTEIN PA4999-RELATED"/>
    <property type="match status" value="1"/>
</dbReference>
<feature type="domain" description="O-antigen ligase-related" evidence="6">
    <location>
        <begin position="190"/>
        <end position="330"/>
    </location>
</feature>
<feature type="transmembrane region" description="Helical" evidence="5">
    <location>
        <begin position="408"/>
        <end position="426"/>
    </location>
</feature>
<dbReference type="RefSeq" id="WP_064008405.1">
    <property type="nucleotide sequence ID" value="NZ_LUUG01000064.1"/>
</dbReference>
<sequence>MKSHSWAKTTLSLLALMPLLPLFAPWNLEPVPSFHQEWLAIIAGLLACLAAMPLLRRAEDLQIPVIAALPLALVVYLALQAKILPQVITPHAQMAMLYLLWAAALMVLTALLRQQLGTPSVALWLAAGLALAASCAALRELVFRLQGTRGNWGGMAQPNNYSDLLALGGASLLYCHSTTKRFRPLFWLMAASIVLGLSLTPSRGVWLYWLALGLLAWRYEQAWLRGLLLGFAGYLLLQGLWATGVLPAQQTAAARLVQEIGGAPLRLHIWRVAWQLFSQSPLLGQGFGQFDWAYFNAGQHIPELSNRLEHAHNLPLHLLAELGLLPVLLLLLGMAAWLKPFFKSQPGDADQNNPSAACIRLWLLMLLAVLGIHSLLEYPLWYAQFLGIAALVLALGEQRFWRIDLGKALKLVSAGALCFSLLAAGMHEWQYTKMELALLGVIADRSQRRMDHLVEVCQQVPDKAPLLFPYVPVIFTFASAAENAEMRAELTALADASYRFWPTKDLSYRQALMQALNGRKPEAIATLRLAMGAYPQWIDHFQSELERLNPADRQKAAFLGQMLIPGVQASLPLQGRDGFLN</sequence>
<dbReference type="InterPro" id="IPR007016">
    <property type="entry name" value="O-antigen_ligase-rel_domated"/>
</dbReference>
<feature type="transmembrane region" description="Helical" evidence="5">
    <location>
        <begin position="96"/>
        <end position="116"/>
    </location>
</feature>
<feature type="transmembrane region" description="Helical" evidence="5">
    <location>
        <begin position="380"/>
        <end position="396"/>
    </location>
</feature>
<feature type="transmembrane region" description="Helical" evidence="5">
    <location>
        <begin position="61"/>
        <end position="84"/>
    </location>
</feature>
<evidence type="ECO:0000256" key="4">
    <source>
        <dbReference type="ARBA" id="ARBA00023136"/>
    </source>
</evidence>
<dbReference type="Pfam" id="PF04932">
    <property type="entry name" value="Wzy_C"/>
    <property type="match status" value="1"/>
</dbReference>
<evidence type="ECO:0000313" key="9">
    <source>
        <dbReference type="Proteomes" id="UP000078090"/>
    </source>
</evidence>
<name>A0A177MI73_METMH</name>
<dbReference type="Pfam" id="PF11846">
    <property type="entry name" value="Wzy_C_2"/>
    <property type="match status" value="1"/>
</dbReference>
<evidence type="ECO:0000259" key="6">
    <source>
        <dbReference type="Pfam" id="PF04932"/>
    </source>
</evidence>
<dbReference type="InterPro" id="IPR021797">
    <property type="entry name" value="Wzy_C_2"/>
</dbReference>
<accession>A0A177MI73</accession>
<feature type="transmembrane region" description="Helical" evidence="5">
    <location>
        <begin position="357"/>
        <end position="374"/>
    </location>
</feature>
<feature type="transmembrane region" description="Helical" evidence="5">
    <location>
        <begin position="222"/>
        <end position="241"/>
    </location>
</feature>
<feature type="domain" description="Virulence factor membrane-bound polymerase C-terminal" evidence="7">
    <location>
        <begin position="362"/>
        <end position="536"/>
    </location>
</feature>
<feature type="transmembrane region" description="Helical" evidence="5">
    <location>
        <begin position="122"/>
        <end position="141"/>
    </location>
</feature>
<dbReference type="InterPro" id="IPR051533">
    <property type="entry name" value="WaaL-like"/>
</dbReference>
<keyword evidence="4 5" id="KW-0472">Membrane</keyword>
<protein>
    <submittedName>
        <fullName evidence="8">Uncharacterized protein</fullName>
    </submittedName>
</protein>
<organism evidence="8 9">
    <name type="scientific">Methylomonas methanica</name>
    <dbReference type="NCBI Taxonomy" id="421"/>
    <lineage>
        <taxon>Bacteria</taxon>
        <taxon>Pseudomonadati</taxon>
        <taxon>Pseudomonadota</taxon>
        <taxon>Gammaproteobacteria</taxon>
        <taxon>Methylococcales</taxon>
        <taxon>Methylococcaceae</taxon>
        <taxon>Methylomonas</taxon>
    </lineage>
</organism>
<comment type="subcellular location">
    <subcellularLocation>
        <location evidence="1">Membrane</location>
        <topology evidence="1">Multi-pass membrane protein</topology>
    </subcellularLocation>
</comment>
<evidence type="ECO:0000256" key="5">
    <source>
        <dbReference type="SAM" id="Phobius"/>
    </source>
</evidence>
<dbReference type="Proteomes" id="UP000078090">
    <property type="component" value="Unassembled WGS sequence"/>
</dbReference>
<keyword evidence="2 5" id="KW-0812">Transmembrane</keyword>
<proteinExistence type="predicted"/>
<evidence type="ECO:0000256" key="2">
    <source>
        <dbReference type="ARBA" id="ARBA00022692"/>
    </source>
</evidence>
<evidence type="ECO:0000313" key="8">
    <source>
        <dbReference type="EMBL" id="OAI05506.1"/>
    </source>
</evidence>
<feature type="transmembrane region" description="Helical" evidence="5">
    <location>
        <begin position="38"/>
        <end position="55"/>
    </location>
</feature>
<gene>
    <name evidence="8" type="ORF">A1332_13195</name>
</gene>
<dbReference type="PANTHER" id="PTHR37422">
    <property type="entry name" value="TEICHURONIC ACID BIOSYNTHESIS PROTEIN TUAE"/>
    <property type="match status" value="1"/>
</dbReference>
<dbReference type="AlphaFoldDB" id="A0A177MI73"/>
<keyword evidence="3 5" id="KW-1133">Transmembrane helix</keyword>
<evidence type="ECO:0000256" key="3">
    <source>
        <dbReference type="ARBA" id="ARBA00022989"/>
    </source>
</evidence>
<comment type="caution">
    <text evidence="8">The sequence shown here is derived from an EMBL/GenBank/DDBJ whole genome shotgun (WGS) entry which is preliminary data.</text>
</comment>
<reference evidence="8 9" key="1">
    <citation type="submission" date="2016-03" db="EMBL/GenBank/DDBJ databases">
        <authorList>
            <person name="Ploux O."/>
        </authorList>
    </citation>
    <scope>NUCLEOTIDE SEQUENCE [LARGE SCALE GENOMIC DNA]</scope>
    <source>
        <strain evidence="8 9">R-45363</strain>
    </source>
</reference>
<feature type="transmembrane region" description="Helical" evidence="5">
    <location>
        <begin position="314"/>
        <end position="337"/>
    </location>
</feature>
<dbReference type="GO" id="GO:0016020">
    <property type="term" value="C:membrane"/>
    <property type="evidence" value="ECO:0007669"/>
    <property type="project" value="UniProtKB-SubCell"/>
</dbReference>